<dbReference type="SMART" id="SM00304">
    <property type="entry name" value="HAMP"/>
    <property type="match status" value="1"/>
</dbReference>
<dbReference type="SUPFAM" id="SSF158472">
    <property type="entry name" value="HAMP domain-like"/>
    <property type="match status" value="1"/>
</dbReference>
<dbReference type="EC" id="2.7.13.3" evidence="3"/>
<dbReference type="InterPro" id="IPR036097">
    <property type="entry name" value="HisK_dim/P_sf"/>
</dbReference>
<dbReference type="GO" id="GO:0005886">
    <property type="term" value="C:plasma membrane"/>
    <property type="evidence" value="ECO:0007669"/>
    <property type="project" value="UniProtKB-SubCell"/>
</dbReference>
<comment type="subcellular location">
    <subcellularLocation>
        <location evidence="2">Cell inner membrane</location>
        <topology evidence="2">Multi-pass membrane protein</topology>
    </subcellularLocation>
</comment>
<evidence type="ECO:0000256" key="1">
    <source>
        <dbReference type="ARBA" id="ARBA00000085"/>
    </source>
</evidence>
<dbReference type="SMART" id="SM00388">
    <property type="entry name" value="HisKA"/>
    <property type="match status" value="1"/>
</dbReference>
<evidence type="ECO:0000313" key="15">
    <source>
        <dbReference type="Proteomes" id="UP000494115"/>
    </source>
</evidence>
<evidence type="ECO:0000256" key="11">
    <source>
        <dbReference type="SAM" id="Phobius"/>
    </source>
</evidence>
<dbReference type="GO" id="GO:0000155">
    <property type="term" value="F:phosphorelay sensor kinase activity"/>
    <property type="evidence" value="ECO:0007669"/>
    <property type="project" value="InterPro"/>
</dbReference>
<dbReference type="InterPro" id="IPR003661">
    <property type="entry name" value="HisK_dim/P_dom"/>
</dbReference>
<feature type="transmembrane region" description="Helical" evidence="11">
    <location>
        <begin position="20"/>
        <end position="40"/>
    </location>
</feature>
<dbReference type="CDD" id="cd00082">
    <property type="entry name" value="HisKA"/>
    <property type="match status" value="1"/>
</dbReference>
<dbReference type="Pfam" id="PF00512">
    <property type="entry name" value="HisKA"/>
    <property type="match status" value="1"/>
</dbReference>
<dbReference type="SUPFAM" id="SSF55874">
    <property type="entry name" value="ATPase domain of HSP90 chaperone/DNA topoisomerase II/histidine kinase"/>
    <property type="match status" value="1"/>
</dbReference>
<dbReference type="InterPro" id="IPR004358">
    <property type="entry name" value="Sig_transdc_His_kin-like_C"/>
</dbReference>
<dbReference type="Gene3D" id="3.30.565.10">
    <property type="entry name" value="Histidine kinase-like ATPase, C-terminal domain"/>
    <property type="match status" value="1"/>
</dbReference>
<gene>
    <name evidence="14" type="primary">sasA_32</name>
    <name evidence="14" type="ORF">LMG28138_05769</name>
</gene>
<evidence type="ECO:0000256" key="10">
    <source>
        <dbReference type="ARBA" id="ARBA00023136"/>
    </source>
</evidence>
<protein>
    <recommendedName>
        <fullName evidence="3">histidine kinase</fullName>
        <ecNumber evidence="3">2.7.13.3</ecNumber>
    </recommendedName>
</protein>
<dbReference type="PROSITE" id="PS50109">
    <property type="entry name" value="HIS_KIN"/>
    <property type="match status" value="1"/>
</dbReference>
<comment type="catalytic activity">
    <reaction evidence="1">
        <text>ATP + protein L-histidine = ADP + protein N-phospho-L-histidine.</text>
        <dbReference type="EC" id="2.7.13.3"/>
    </reaction>
</comment>
<evidence type="ECO:0000256" key="8">
    <source>
        <dbReference type="ARBA" id="ARBA00022989"/>
    </source>
</evidence>
<dbReference type="PROSITE" id="PS50885">
    <property type="entry name" value="HAMP"/>
    <property type="match status" value="1"/>
</dbReference>
<dbReference type="CDD" id="cd06225">
    <property type="entry name" value="HAMP"/>
    <property type="match status" value="1"/>
</dbReference>
<keyword evidence="6 11" id="KW-0812">Transmembrane</keyword>
<organism evidence="14 15">
    <name type="scientific">Pararobbsia alpina</name>
    <dbReference type="NCBI Taxonomy" id="621374"/>
    <lineage>
        <taxon>Bacteria</taxon>
        <taxon>Pseudomonadati</taxon>
        <taxon>Pseudomonadota</taxon>
        <taxon>Betaproteobacteria</taxon>
        <taxon>Burkholderiales</taxon>
        <taxon>Burkholderiaceae</taxon>
        <taxon>Pararobbsia</taxon>
    </lineage>
</organism>
<dbReference type="Pfam" id="PF02518">
    <property type="entry name" value="HATPase_c"/>
    <property type="match status" value="1"/>
</dbReference>
<evidence type="ECO:0000256" key="6">
    <source>
        <dbReference type="ARBA" id="ARBA00022692"/>
    </source>
</evidence>
<name>A0A6S7BP42_9BURK</name>
<evidence type="ECO:0000256" key="7">
    <source>
        <dbReference type="ARBA" id="ARBA00022777"/>
    </source>
</evidence>
<dbReference type="InterPro" id="IPR005467">
    <property type="entry name" value="His_kinase_dom"/>
</dbReference>
<evidence type="ECO:0000313" key="14">
    <source>
        <dbReference type="EMBL" id="CAB3806160.1"/>
    </source>
</evidence>
<dbReference type="SUPFAM" id="SSF47384">
    <property type="entry name" value="Homodimeric domain of signal transducing histidine kinase"/>
    <property type="match status" value="1"/>
</dbReference>
<dbReference type="EMBL" id="CADIKM010000080">
    <property type="protein sequence ID" value="CAB3806160.1"/>
    <property type="molecule type" value="Genomic_DNA"/>
</dbReference>
<dbReference type="InterPro" id="IPR003660">
    <property type="entry name" value="HAMP_dom"/>
</dbReference>
<proteinExistence type="predicted"/>
<dbReference type="PRINTS" id="PR00344">
    <property type="entry name" value="BCTRLSENSOR"/>
</dbReference>
<evidence type="ECO:0000256" key="5">
    <source>
        <dbReference type="ARBA" id="ARBA00022679"/>
    </source>
</evidence>
<evidence type="ECO:0000259" key="12">
    <source>
        <dbReference type="PROSITE" id="PS50109"/>
    </source>
</evidence>
<evidence type="ECO:0000256" key="9">
    <source>
        <dbReference type="ARBA" id="ARBA00023012"/>
    </source>
</evidence>
<dbReference type="InterPro" id="IPR050428">
    <property type="entry name" value="TCS_sensor_his_kinase"/>
</dbReference>
<evidence type="ECO:0000256" key="3">
    <source>
        <dbReference type="ARBA" id="ARBA00012438"/>
    </source>
</evidence>
<feature type="transmembrane region" description="Helical" evidence="11">
    <location>
        <begin position="167"/>
        <end position="190"/>
    </location>
</feature>
<evidence type="ECO:0000259" key="13">
    <source>
        <dbReference type="PROSITE" id="PS50885"/>
    </source>
</evidence>
<dbReference type="Proteomes" id="UP000494115">
    <property type="component" value="Unassembled WGS sequence"/>
</dbReference>
<dbReference type="PANTHER" id="PTHR45436">
    <property type="entry name" value="SENSOR HISTIDINE KINASE YKOH"/>
    <property type="match status" value="1"/>
</dbReference>
<keyword evidence="5 14" id="KW-0808">Transferase</keyword>
<dbReference type="InterPro" id="IPR036890">
    <property type="entry name" value="HATPase_C_sf"/>
</dbReference>
<dbReference type="SMART" id="SM00387">
    <property type="entry name" value="HATPase_c"/>
    <property type="match status" value="1"/>
</dbReference>
<feature type="domain" description="HAMP" evidence="13">
    <location>
        <begin position="191"/>
        <end position="244"/>
    </location>
</feature>
<reference evidence="14 15" key="1">
    <citation type="submission" date="2020-04" db="EMBL/GenBank/DDBJ databases">
        <authorList>
            <person name="De Canck E."/>
        </authorList>
    </citation>
    <scope>NUCLEOTIDE SEQUENCE [LARGE SCALE GENOMIC DNA]</scope>
    <source>
        <strain evidence="14 15">LMG 28138</strain>
    </source>
</reference>
<keyword evidence="7 14" id="KW-0418">Kinase</keyword>
<sequence>MFSKGLDSLRNAISFRLALWYSACFILSTASLFALAYFLLASTLRQHDRNSIEQRLHQLAAQYQATNLVGVKKELALESRLRQGKPFFIRIAGPRNTTVFVEIPDQWAEFDLNRLEHAPLADPGALIRLPAKDDEAVLEIASLHLPDQELLQVGKSTEERDSVLESFGWIVAGVMIPMVVIGVLGGAFLARRSLRPIRQLIQTVHAIEAGAMGARVPIRQIGDELDELGMLFNDMLNRISTLIQGMRNALDNVAHDLRTPVARIRGIAELALRSEGEPTGSREALADCVEESDQLLQMLNTLMDISEAETGTLKLHLTPVNIADLLADAVELFQYVAEEKAITLSIITPAPIWLTADRNRLRQVMANLLDNAIKYTPQGGRIEVHAHCRQNMMVICVTDTGIGMTRDELTKIWDRLYRGDHSRSQRGLGLGLSLVKAVVEAHKGRVEASSTPGAGSVFTLMLPIIFAAERPAPADDPPNITRM</sequence>
<dbReference type="RefSeq" id="WP_175108276.1">
    <property type="nucleotide sequence ID" value="NZ_CADIKM010000080.1"/>
</dbReference>
<keyword evidence="15" id="KW-1185">Reference proteome</keyword>
<dbReference type="Gene3D" id="1.10.287.130">
    <property type="match status" value="1"/>
</dbReference>
<dbReference type="PANTHER" id="PTHR45436:SF8">
    <property type="entry name" value="HISTIDINE KINASE"/>
    <property type="match status" value="1"/>
</dbReference>
<keyword evidence="8 11" id="KW-1133">Transmembrane helix</keyword>
<keyword evidence="9" id="KW-0902">Two-component regulatory system</keyword>
<dbReference type="InterPro" id="IPR003594">
    <property type="entry name" value="HATPase_dom"/>
</dbReference>
<feature type="domain" description="Histidine kinase" evidence="12">
    <location>
        <begin position="252"/>
        <end position="466"/>
    </location>
</feature>
<accession>A0A6S7BP42</accession>
<dbReference type="FunFam" id="3.30.565.10:FF:000006">
    <property type="entry name" value="Sensor histidine kinase WalK"/>
    <property type="match status" value="1"/>
</dbReference>
<keyword evidence="4" id="KW-0597">Phosphoprotein</keyword>
<dbReference type="Gene3D" id="6.10.340.10">
    <property type="match status" value="1"/>
</dbReference>
<dbReference type="Pfam" id="PF00672">
    <property type="entry name" value="HAMP"/>
    <property type="match status" value="1"/>
</dbReference>
<dbReference type="AlphaFoldDB" id="A0A6S7BP42"/>
<keyword evidence="10 11" id="KW-0472">Membrane</keyword>
<evidence type="ECO:0000256" key="2">
    <source>
        <dbReference type="ARBA" id="ARBA00004429"/>
    </source>
</evidence>
<evidence type="ECO:0000256" key="4">
    <source>
        <dbReference type="ARBA" id="ARBA00022553"/>
    </source>
</evidence>